<comment type="caution">
    <text evidence="2">The sequence shown here is derived from an EMBL/GenBank/DDBJ whole genome shotgun (WGS) entry which is preliminary data.</text>
</comment>
<name>A0A3A4PDJ5_ABYX5</name>
<evidence type="ECO:0000256" key="1">
    <source>
        <dbReference type="SAM" id="Phobius"/>
    </source>
</evidence>
<dbReference type="AlphaFoldDB" id="A0A3A4PDJ5"/>
<evidence type="ECO:0000313" key="3">
    <source>
        <dbReference type="Proteomes" id="UP000265882"/>
    </source>
</evidence>
<keyword evidence="1" id="KW-0812">Transmembrane</keyword>
<keyword evidence="1" id="KW-1133">Transmembrane helix</keyword>
<keyword evidence="1" id="KW-0472">Membrane</keyword>
<dbReference type="EMBL" id="QZKU01000013">
    <property type="protein sequence ID" value="RJP26081.1"/>
    <property type="molecule type" value="Genomic_DNA"/>
</dbReference>
<feature type="transmembrane region" description="Helical" evidence="1">
    <location>
        <begin position="14"/>
        <end position="37"/>
    </location>
</feature>
<feature type="transmembrane region" description="Helical" evidence="1">
    <location>
        <begin position="157"/>
        <end position="177"/>
    </location>
</feature>
<feature type="transmembrane region" description="Helical" evidence="1">
    <location>
        <begin position="183"/>
        <end position="205"/>
    </location>
</feature>
<evidence type="ECO:0000313" key="2">
    <source>
        <dbReference type="EMBL" id="RJP26081.1"/>
    </source>
</evidence>
<organism evidence="2 3">
    <name type="scientific">Abyssobacteria bacterium (strain SURF_5)</name>
    <dbReference type="NCBI Taxonomy" id="2093360"/>
    <lineage>
        <taxon>Bacteria</taxon>
        <taxon>Pseudomonadati</taxon>
        <taxon>Candidatus Hydrogenedentota</taxon>
        <taxon>Candidatus Abyssobacteria</taxon>
    </lineage>
</organism>
<gene>
    <name evidence="2" type="ORF">C4520_01245</name>
</gene>
<feature type="transmembrane region" description="Helical" evidence="1">
    <location>
        <begin position="265"/>
        <end position="285"/>
    </location>
</feature>
<feature type="transmembrane region" description="Helical" evidence="1">
    <location>
        <begin position="115"/>
        <end position="136"/>
    </location>
</feature>
<reference evidence="2 3" key="1">
    <citation type="journal article" date="2017" name="ISME J.">
        <title>Energy and carbon metabolisms in a deep terrestrial subsurface fluid microbial community.</title>
        <authorList>
            <person name="Momper L."/>
            <person name="Jungbluth S.P."/>
            <person name="Lee M.D."/>
            <person name="Amend J.P."/>
        </authorList>
    </citation>
    <scope>NUCLEOTIDE SEQUENCE [LARGE SCALE GENOMIC DNA]</scope>
    <source>
        <strain evidence="2">SURF_5</strain>
    </source>
</reference>
<feature type="transmembrane region" description="Helical" evidence="1">
    <location>
        <begin position="225"/>
        <end position="245"/>
    </location>
</feature>
<proteinExistence type="predicted"/>
<feature type="transmembrane region" description="Helical" evidence="1">
    <location>
        <begin position="65"/>
        <end position="87"/>
    </location>
</feature>
<accession>A0A3A4PDJ5</accession>
<protein>
    <submittedName>
        <fullName evidence="2">Uncharacterized protein</fullName>
    </submittedName>
</protein>
<dbReference type="Proteomes" id="UP000265882">
    <property type="component" value="Unassembled WGS sequence"/>
</dbReference>
<sequence length="325" mass="36935">MHIAEDPEHPLSELFFGLHYGIFVVWLPAAILSLWLAKGKGSGEKFWHKVFHGGPPWVRKMASFIAGYGILTFLYLWVVDLLFLLLFTRSLMRMDIDKAAEPLFATAILTTVPRIFGGAYMLFYVSAFAVFCSVFSRRDGRERSHSESKLPGLRYPFLALAAVGFVQGLLAHVATFFGRIHPMAAMSWAPHLVFAFFWLAGIANVTRKKKHRDIRDVLLRRSPQWMKLMTGLCFGYAILAFALFAPPDWQTKMRIGEISASSIRFFSSSWMALYAFLFMTWYSAIRQVTAVEKRECPNGHRISSGALSCRECGLPIRDAEQLDRD</sequence>